<keyword evidence="2" id="KW-1185">Reference proteome</keyword>
<protein>
    <submittedName>
        <fullName evidence="1">Uncharacterized protein</fullName>
    </submittedName>
</protein>
<name>A0AAD6PRL6_9ROSI</name>
<organism evidence="1 2">
    <name type="scientific">Populus alba x Populus x berolinensis</name>
    <dbReference type="NCBI Taxonomy" id="444605"/>
    <lineage>
        <taxon>Eukaryota</taxon>
        <taxon>Viridiplantae</taxon>
        <taxon>Streptophyta</taxon>
        <taxon>Embryophyta</taxon>
        <taxon>Tracheophyta</taxon>
        <taxon>Spermatophyta</taxon>
        <taxon>Magnoliopsida</taxon>
        <taxon>eudicotyledons</taxon>
        <taxon>Gunneridae</taxon>
        <taxon>Pentapetalae</taxon>
        <taxon>rosids</taxon>
        <taxon>fabids</taxon>
        <taxon>Malpighiales</taxon>
        <taxon>Salicaceae</taxon>
        <taxon>Saliceae</taxon>
        <taxon>Populus</taxon>
    </lineage>
</organism>
<evidence type="ECO:0000313" key="1">
    <source>
        <dbReference type="EMBL" id="KAJ6958570.1"/>
    </source>
</evidence>
<accession>A0AAD6PRL6</accession>
<proteinExistence type="predicted"/>
<sequence>MQDFMISLLGQNPNMIPNCDLHNYHDSHNPLHFDQNLHRYSHNSHYFDQPQIQN</sequence>
<evidence type="ECO:0000313" key="2">
    <source>
        <dbReference type="Proteomes" id="UP001164929"/>
    </source>
</evidence>
<dbReference type="EMBL" id="JAQIZT010000018">
    <property type="protein sequence ID" value="KAJ6958570.1"/>
    <property type="molecule type" value="Genomic_DNA"/>
</dbReference>
<gene>
    <name evidence="1" type="ORF">NC653_040277</name>
</gene>
<dbReference type="AlphaFoldDB" id="A0AAD6PRL6"/>
<dbReference type="Proteomes" id="UP001164929">
    <property type="component" value="Chromosome 18"/>
</dbReference>
<reference evidence="1 2" key="1">
    <citation type="journal article" date="2023" name="Mol. Ecol. Resour.">
        <title>Chromosome-level genome assembly of a triploid poplar Populus alba 'Berolinensis'.</title>
        <authorList>
            <person name="Chen S."/>
            <person name="Yu Y."/>
            <person name="Wang X."/>
            <person name="Wang S."/>
            <person name="Zhang T."/>
            <person name="Zhou Y."/>
            <person name="He R."/>
            <person name="Meng N."/>
            <person name="Wang Y."/>
            <person name="Liu W."/>
            <person name="Liu Z."/>
            <person name="Liu J."/>
            <person name="Guo Q."/>
            <person name="Huang H."/>
            <person name="Sederoff R.R."/>
            <person name="Wang G."/>
            <person name="Qu G."/>
            <person name="Chen S."/>
        </authorList>
    </citation>
    <scope>NUCLEOTIDE SEQUENCE [LARGE SCALE GENOMIC DNA]</scope>
    <source>
        <strain evidence="1">SC-2020</strain>
    </source>
</reference>
<comment type="caution">
    <text evidence="1">The sequence shown here is derived from an EMBL/GenBank/DDBJ whole genome shotgun (WGS) entry which is preliminary data.</text>
</comment>